<dbReference type="RefSeq" id="WP_016110313.1">
    <property type="nucleotide sequence ID" value="NZ_KB976174.1"/>
</dbReference>
<accession>A0A9W5UZ56</accession>
<reference evidence="1 2" key="1">
    <citation type="submission" date="2012-12" db="EMBL/GenBank/DDBJ databases">
        <title>The Genome Sequence of Bacillus cereus VD133.</title>
        <authorList>
            <consortium name="The Broad Institute Genome Sequencing Platform"/>
            <consortium name="The Broad Institute Genome Sequencing Center for Infectious Disease"/>
            <person name="Feldgarden M."/>
            <person name="Van der Auwera G.A."/>
            <person name="Mahillon J."/>
            <person name="Duprez V."/>
            <person name="Timmery S."/>
            <person name="Mattelet C."/>
            <person name="Dierick K."/>
            <person name="Sun M."/>
            <person name="Yu Z."/>
            <person name="Zhu L."/>
            <person name="Hu X."/>
            <person name="Shank E.B."/>
            <person name="Swiecicka I."/>
            <person name="Hansen B.M."/>
            <person name="Andrup L."/>
            <person name="Walker B."/>
            <person name="Young S.K."/>
            <person name="Zeng Q."/>
            <person name="Gargeya S."/>
            <person name="Fitzgerald M."/>
            <person name="Haas B."/>
            <person name="Abouelleil A."/>
            <person name="Alvarado L."/>
            <person name="Arachchi H.M."/>
            <person name="Berlin A.M."/>
            <person name="Chapman S.B."/>
            <person name="Dewar J."/>
            <person name="Goldberg J."/>
            <person name="Griggs A."/>
            <person name="Gujja S."/>
            <person name="Hansen M."/>
            <person name="Howarth C."/>
            <person name="Imamovic A."/>
            <person name="Larimer J."/>
            <person name="McCowan C."/>
            <person name="Murphy C."/>
            <person name="Neiman D."/>
            <person name="Pearson M."/>
            <person name="Priest M."/>
            <person name="Roberts A."/>
            <person name="Saif S."/>
            <person name="Shea T."/>
            <person name="Sisk P."/>
            <person name="Sykes S."/>
            <person name="Wortman J."/>
            <person name="Nusbaum C."/>
            <person name="Birren B."/>
        </authorList>
    </citation>
    <scope>NUCLEOTIDE SEQUENCE [LARGE SCALE GENOMIC DNA]</scope>
    <source>
        <strain evidence="1 2">VD133</strain>
    </source>
</reference>
<gene>
    <name evidence="1" type="ORF">IIU_06608</name>
</gene>
<proteinExistence type="predicted"/>
<comment type="caution">
    <text evidence="1">The sequence shown here is derived from an EMBL/GenBank/DDBJ whole genome shotgun (WGS) entry which is preliminary data.</text>
</comment>
<protein>
    <submittedName>
        <fullName evidence="1">Uncharacterized protein</fullName>
    </submittedName>
</protein>
<name>A0A9W5UZ56_BACCE</name>
<dbReference type="Proteomes" id="UP000014018">
    <property type="component" value="Unassembled WGS sequence"/>
</dbReference>
<organism evidence="1 2">
    <name type="scientific">Bacillus cereus VD133</name>
    <dbReference type="NCBI Taxonomy" id="1053233"/>
    <lineage>
        <taxon>Bacteria</taxon>
        <taxon>Bacillati</taxon>
        <taxon>Bacillota</taxon>
        <taxon>Bacilli</taxon>
        <taxon>Bacillales</taxon>
        <taxon>Bacillaceae</taxon>
        <taxon>Bacillus</taxon>
        <taxon>Bacillus cereus group</taxon>
    </lineage>
</organism>
<sequence length="223" mass="25453">MLKKLLDKGVSLELFELKALKDLEGSCASDANLEVVDYDKVKEDIYALMNGKNNALKFNQPKSCDGLKIMPTEGRIDFIEIKGIQSFCASLNSRKNLNVEKEINKQIANFSLEDKIEDSLHIFKQLLQIDKFEFNNNEKRTLLNNIEKNYIIVIDEEIEKDYAKQIAVNLGFLSTTSNYADQVIVKLKETVNGIQITKVTKPILISHSKIDEYYNKLQLSLAN</sequence>
<dbReference type="EMBL" id="AHFB01000151">
    <property type="protein sequence ID" value="EOO24788.1"/>
    <property type="molecule type" value="Genomic_DNA"/>
</dbReference>
<evidence type="ECO:0000313" key="2">
    <source>
        <dbReference type="Proteomes" id="UP000014018"/>
    </source>
</evidence>
<evidence type="ECO:0000313" key="1">
    <source>
        <dbReference type="EMBL" id="EOO24788.1"/>
    </source>
</evidence>
<dbReference type="AlphaFoldDB" id="A0A9W5UZ56"/>